<proteinExistence type="predicted"/>
<organism evidence="1 2">
    <name type="scientific">Oedothorax gibbosus</name>
    <dbReference type="NCBI Taxonomy" id="931172"/>
    <lineage>
        <taxon>Eukaryota</taxon>
        <taxon>Metazoa</taxon>
        <taxon>Ecdysozoa</taxon>
        <taxon>Arthropoda</taxon>
        <taxon>Chelicerata</taxon>
        <taxon>Arachnida</taxon>
        <taxon>Araneae</taxon>
        <taxon>Araneomorphae</taxon>
        <taxon>Entelegynae</taxon>
        <taxon>Araneoidea</taxon>
        <taxon>Linyphiidae</taxon>
        <taxon>Erigoninae</taxon>
        <taxon>Oedothorax</taxon>
    </lineage>
</organism>
<accession>A0AAV6VDR2</accession>
<name>A0AAV6VDR2_9ARAC</name>
<evidence type="ECO:0008006" key="3">
    <source>
        <dbReference type="Google" id="ProtNLM"/>
    </source>
</evidence>
<keyword evidence="2" id="KW-1185">Reference proteome</keyword>
<evidence type="ECO:0000313" key="2">
    <source>
        <dbReference type="Proteomes" id="UP000827092"/>
    </source>
</evidence>
<gene>
    <name evidence="1" type="ORF">JTE90_003009</name>
</gene>
<reference evidence="1 2" key="1">
    <citation type="journal article" date="2022" name="Nat. Ecol. Evol.">
        <title>A masculinizing supergene underlies an exaggerated male reproductive morph in a spider.</title>
        <authorList>
            <person name="Hendrickx F."/>
            <person name="De Corte Z."/>
            <person name="Sonet G."/>
            <person name="Van Belleghem S.M."/>
            <person name="Kostlbacher S."/>
            <person name="Vangestel C."/>
        </authorList>
    </citation>
    <scope>NUCLEOTIDE SEQUENCE [LARGE SCALE GENOMIC DNA]</scope>
    <source>
        <strain evidence="1">W744_W776</strain>
    </source>
</reference>
<dbReference type="EMBL" id="JAFNEN010000109">
    <property type="protein sequence ID" value="KAG8194060.1"/>
    <property type="molecule type" value="Genomic_DNA"/>
</dbReference>
<dbReference type="Proteomes" id="UP000827092">
    <property type="component" value="Unassembled WGS sequence"/>
</dbReference>
<dbReference type="AlphaFoldDB" id="A0AAV6VDR2"/>
<protein>
    <recommendedName>
        <fullName evidence="3">Secreted protein</fullName>
    </recommendedName>
</protein>
<evidence type="ECO:0000313" key="1">
    <source>
        <dbReference type="EMBL" id="KAG8194060.1"/>
    </source>
</evidence>
<sequence>MFRFSCAVSKSAGVVEVLSASRISPNPPAVVLASPATRRVPDVILFRNQDDCYINRTSSGITGCAHRVPRFLKLTS</sequence>
<comment type="caution">
    <text evidence="1">The sequence shown here is derived from an EMBL/GenBank/DDBJ whole genome shotgun (WGS) entry which is preliminary data.</text>
</comment>